<sequence>MGKQGQTASMDRDQYAAELADELPTDDDELLAIAAAAIGELHAAVIAGDLTMAEQAAQRYEACIWKWNGGTFFGSSGDETATGNVIGRHCRAEPCADVGSTRSVPCRGRRRSWSTG</sequence>
<dbReference type="GO" id="GO:0016491">
    <property type="term" value="F:oxidoreductase activity"/>
    <property type="evidence" value="ECO:0007669"/>
    <property type="project" value="InterPro"/>
</dbReference>
<comment type="caution">
    <text evidence="1">The sequence shown here is derived from an EMBL/GenBank/DDBJ whole genome shotgun (WGS) entry which is preliminary data.</text>
</comment>
<dbReference type="InterPro" id="IPR016161">
    <property type="entry name" value="Ald_DH/histidinol_DH"/>
</dbReference>
<protein>
    <submittedName>
        <fullName evidence="1">Uncharacterized protein</fullName>
    </submittedName>
</protein>
<accession>A0A158J1N8</accession>
<dbReference type="SUPFAM" id="SSF53720">
    <property type="entry name" value="ALDH-like"/>
    <property type="match status" value="1"/>
</dbReference>
<evidence type="ECO:0000313" key="1">
    <source>
        <dbReference type="EMBL" id="SAL62423.1"/>
    </source>
</evidence>
<dbReference type="OrthoDB" id="8874515at2"/>
<reference evidence="1" key="1">
    <citation type="submission" date="2016-01" db="EMBL/GenBank/DDBJ databases">
        <authorList>
            <person name="Peeters C."/>
        </authorList>
    </citation>
    <scope>NUCLEOTIDE SEQUENCE [LARGE SCALE GENOMIC DNA]</scope>
    <source>
        <strain evidence="1">LMG 22934</strain>
    </source>
</reference>
<dbReference type="EMBL" id="FCNW02000052">
    <property type="protein sequence ID" value="SAL62423.1"/>
    <property type="molecule type" value="Genomic_DNA"/>
</dbReference>
<keyword evidence="2" id="KW-1185">Reference proteome</keyword>
<proteinExistence type="predicted"/>
<gene>
    <name evidence="1" type="ORF">AWB65_05734</name>
</gene>
<dbReference type="AlphaFoldDB" id="A0A158J1N8"/>
<dbReference type="RefSeq" id="WP_087670355.1">
    <property type="nucleotide sequence ID" value="NZ_FCNW02000052.1"/>
</dbReference>
<organism evidence="1 2">
    <name type="scientific">Caballeronia humi</name>
    <dbReference type="NCBI Taxonomy" id="326474"/>
    <lineage>
        <taxon>Bacteria</taxon>
        <taxon>Pseudomonadati</taxon>
        <taxon>Pseudomonadota</taxon>
        <taxon>Betaproteobacteria</taxon>
        <taxon>Burkholderiales</taxon>
        <taxon>Burkholderiaceae</taxon>
        <taxon>Caballeronia</taxon>
    </lineage>
</organism>
<evidence type="ECO:0000313" key="2">
    <source>
        <dbReference type="Proteomes" id="UP000054977"/>
    </source>
</evidence>
<dbReference type="STRING" id="326474.AWB65_05734"/>
<dbReference type="Proteomes" id="UP000054977">
    <property type="component" value="Unassembled WGS sequence"/>
</dbReference>
<name>A0A158J1N8_9BURK</name>